<dbReference type="AlphaFoldDB" id="A0A067QAN1"/>
<keyword evidence="2" id="KW-1185">Reference proteome</keyword>
<dbReference type="EMBL" id="KL197713">
    <property type="protein sequence ID" value="KDQ60562.1"/>
    <property type="molecule type" value="Genomic_DNA"/>
</dbReference>
<dbReference type="Proteomes" id="UP000027265">
    <property type="component" value="Unassembled WGS sequence"/>
</dbReference>
<dbReference type="HOGENOM" id="CLU_2483661_0_0_1"/>
<proteinExistence type="predicted"/>
<sequence length="87" mass="9642">MDPRGATKFPLHSSCLTTLHLAVQYCSGRQTDPSDLSLAFLPHRRVSAPLTPLLILAKVIPTRWWQHCTTFVVAHPLAPLDRVGANM</sequence>
<name>A0A067QAN1_9AGAM</name>
<protein>
    <submittedName>
        <fullName evidence="1">Uncharacterized protein</fullName>
    </submittedName>
</protein>
<evidence type="ECO:0000313" key="1">
    <source>
        <dbReference type="EMBL" id="KDQ60562.1"/>
    </source>
</evidence>
<organism evidence="1 2">
    <name type="scientific">Jaapia argillacea MUCL 33604</name>
    <dbReference type="NCBI Taxonomy" id="933084"/>
    <lineage>
        <taxon>Eukaryota</taxon>
        <taxon>Fungi</taxon>
        <taxon>Dikarya</taxon>
        <taxon>Basidiomycota</taxon>
        <taxon>Agaricomycotina</taxon>
        <taxon>Agaricomycetes</taxon>
        <taxon>Agaricomycetidae</taxon>
        <taxon>Jaapiales</taxon>
        <taxon>Jaapiaceae</taxon>
        <taxon>Jaapia</taxon>
    </lineage>
</organism>
<accession>A0A067QAN1</accession>
<reference evidence="2" key="1">
    <citation type="journal article" date="2014" name="Proc. Natl. Acad. Sci. U.S.A.">
        <title>Extensive sampling of basidiomycete genomes demonstrates inadequacy of the white-rot/brown-rot paradigm for wood decay fungi.</title>
        <authorList>
            <person name="Riley R."/>
            <person name="Salamov A.A."/>
            <person name="Brown D.W."/>
            <person name="Nagy L.G."/>
            <person name="Floudas D."/>
            <person name="Held B.W."/>
            <person name="Levasseur A."/>
            <person name="Lombard V."/>
            <person name="Morin E."/>
            <person name="Otillar R."/>
            <person name="Lindquist E.A."/>
            <person name="Sun H."/>
            <person name="LaButti K.M."/>
            <person name="Schmutz J."/>
            <person name="Jabbour D."/>
            <person name="Luo H."/>
            <person name="Baker S.E."/>
            <person name="Pisabarro A.G."/>
            <person name="Walton J.D."/>
            <person name="Blanchette R.A."/>
            <person name="Henrissat B."/>
            <person name="Martin F."/>
            <person name="Cullen D."/>
            <person name="Hibbett D.S."/>
            <person name="Grigoriev I.V."/>
        </authorList>
    </citation>
    <scope>NUCLEOTIDE SEQUENCE [LARGE SCALE GENOMIC DNA]</scope>
    <source>
        <strain evidence="2">MUCL 33604</strain>
    </source>
</reference>
<gene>
    <name evidence="1" type="ORF">JAAARDRAFT_553156</name>
</gene>
<dbReference type="InParanoid" id="A0A067QAN1"/>
<evidence type="ECO:0000313" key="2">
    <source>
        <dbReference type="Proteomes" id="UP000027265"/>
    </source>
</evidence>